<proteinExistence type="predicted"/>
<dbReference type="AlphaFoldDB" id="A0A9N8ZUU1"/>
<keyword evidence="2" id="KW-1185">Reference proteome</keyword>
<sequence length="130" mass="15458">MKKIRVQKYVIPYLRSQQQAVIDKVVDSLFNRLPFLLDHDNDVNLKDILERTSFVPIGTYKMSQQQQMPARRDIVELSVEYTPLFKAIGVRNEIGNMDLILIIKNMVKDNRDRVFSEDKIERIIKFLKRY</sequence>
<comment type="caution">
    <text evidence="1">The sequence shown here is derived from an EMBL/GenBank/DDBJ whole genome shotgun (WGS) entry which is preliminary data.</text>
</comment>
<reference evidence="1" key="1">
    <citation type="submission" date="2021-06" db="EMBL/GenBank/DDBJ databases">
        <authorList>
            <person name="Kallberg Y."/>
            <person name="Tangrot J."/>
            <person name="Rosling A."/>
        </authorList>
    </citation>
    <scope>NUCLEOTIDE SEQUENCE</scope>
    <source>
        <strain evidence="1">87-6 pot B 2015</strain>
    </source>
</reference>
<dbReference type="EMBL" id="CAJVPP010000732">
    <property type="protein sequence ID" value="CAG8507592.1"/>
    <property type="molecule type" value="Genomic_DNA"/>
</dbReference>
<name>A0A9N8ZUU1_FUNMO</name>
<accession>A0A9N8ZUU1</accession>
<organism evidence="1 2">
    <name type="scientific">Funneliformis mosseae</name>
    <name type="common">Endomycorrhizal fungus</name>
    <name type="synonym">Glomus mosseae</name>
    <dbReference type="NCBI Taxonomy" id="27381"/>
    <lineage>
        <taxon>Eukaryota</taxon>
        <taxon>Fungi</taxon>
        <taxon>Fungi incertae sedis</taxon>
        <taxon>Mucoromycota</taxon>
        <taxon>Glomeromycotina</taxon>
        <taxon>Glomeromycetes</taxon>
        <taxon>Glomerales</taxon>
        <taxon>Glomeraceae</taxon>
        <taxon>Funneliformis</taxon>
    </lineage>
</organism>
<dbReference type="Proteomes" id="UP000789375">
    <property type="component" value="Unassembled WGS sequence"/>
</dbReference>
<protein>
    <submittedName>
        <fullName evidence="1">5558_t:CDS:1</fullName>
    </submittedName>
</protein>
<evidence type="ECO:0000313" key="1">
    <source>
        <dbReference type="EMBL" id="CAG8507592.1"/>
    </source>
</evidence>
<evidence type="ECO:0000313" key="2">
    <source>
        <dbReference type="Proteomes" id="UP000789375"/>
    </source>
</evidence>
<gene>
    <name evidence="1" type="ORF">FMOSSE_LOCUS4364</name>
</gene>